<dbReference type="AlphaFoldDB" id="A0A2P2N6K2"/>
<proteinExistence type="predicted"/>
<organism evidence="1">
    <name type="scientific">Rhizophora mucronata</name>
    <name type="common">Asiatic mangrove</name>
    <dbReference type="NCBI Taxonomy" id="61149"/>
    <lineage>
        <taxon>Eukaryota</taxon>
        <taxon>Viridiplantae</taxon>
        <taxon>Streptophyta</taxon>
        <taxon>Embryophyta</taxon>
        <taxon>Tracheophyta</taxon>
        <taxon>Spermatophyta</taxon>
        <taxon>Magnoliopsida</taxon>
        <taxon>eudicotyledons</taxon>
        <taxon>Gunneridae</taxon>
        <taxon>Pentapetalae</taxon>
        <taxon>rosids</taxon>
        <taxon>fabids</taxon>
        <taxon>Malpighiales</taxon>
        <taxon>Rhizophoraceae</taxon>
        <taxon>Rhizophora</taxon>
    </lineage>
</organism>
<accession>A0A2P2N6K2</accession>
<sequence>MRGEEVNVQCRGKENQGKVTLEDLARHRCRDDDDDYEDDDAFVVQFYLALLMA</sequence>
<dbReference type="EMBL" id="GGEC01057653">
    <property type="protein sequence ID" value="MBX38137.1"/>
    <property type="molecule type" value="Transcribed_RNA"/>
</dbReference>
<name>A0A2P2N6K2_RHIMU</name>
<evidence type="ECO:0000313" key="1">
    <source>
        <dbReference type="EMBL" id="MBX38137.1"/>
    </source>
</evidence>
<protein>
    <submittedName>
        <fullName evidence="1">Uncharacterized protein</fullName>
    </submittedName>
</protein>
<reference evidence="1" key="1">
    <citation type="submission" date="2018-02" db="EMBL/GenBank/DDBJ databases">
        <title>Rhizophora mucronata_Transcriptome.</title>
        <authorList>
            <person name="Meera S.P."/>
            <person name="Sreeshan A."/>
            <person name="Augustine A."/>
        </authorList>
    </citation>
    <scope>NUCLEOTIDE SEQUENCE</scope>
    <source>
        <tissue evidence="1">Leaf</tissue>
    </source>
</reference>